<keyword evidence="2" id="KW-0472">Membrane</keyword>
<name>A0A261EWN0_9BIFI</name>
<evidence type="ECO:0000256" key="1">
    <source>
        <dbReference type="SAM" id="MobiDB-lite"/>
    </source>
</evidence>
<feature type="compositionally biased region" description="Basic and acidic residues" evidence="1">
    <location>
        <begin position="7"/>
        <end position="32"/>
    </location>
</feature>
<feature type="region of interest" description="Disordered" evidence="1">
    <location>
        <begin position="1"/>
        <end position="32"/>
    </location>
</feature>
<sequence>MTQNAGKNDETDVEMGVKKNDSERSAASADDPREAFRRQPVVRAMHRAIVWSSVALVIVFAIAALWIHARAGLTQLASAALAFAFSWVSCTATSQSVIRAIRRGKTGGALTRRMIVSWAAKLCLVIVAAVAAIETMDIDRAYFGILLAIGIVVGENVNILVISRAPIPIIGDEIMRTHP</sequence>
<gene>
    <name evidence="3" type="ORF">PSRA_1202</name>
</gene>
<reference evidence="3 4" key="1">
    <citation type="journal article" date="2017" name="BMC Genomics">
        <title>Comparative genomic and phylogenomic analyses of the Bifidobacteriaceae family.</title>
        <authorList>
            <person name="Lugli G.A."/>
            <person name="Milani C."/>
            <person name="Turroni F."/>
            <person name="Duranti S."/>
            <person name="Mancabelli L."/>
            <person name="Mangifesta M."/>
            <person name="Ferrario C."/>
            <person name="Modesto M."/>
            <person name="Mattarelli P."/>
            <person name="Jiri K."/>
            <person name="van Sinderen D."/>
            <person name="Ventura M."/>
        </authorList>
    </citation>
    <scope>NUCLEOTIDE SEQUENCE [LARGE SCALE GENOMIC DNA]</scope>
    <source>
        <strain evidence="3 4">DSM 24742</strain>
    </source>
</reference>
<comment type="caution">
    <text evidence="3">The sequence shown here is derived from an EMBL/GenBank/DDBJ whole genome shotgun (WGS) entry which is preliminary data.</text>
</comment>
<feature type="transmembrane region" description="Helical" evidence="2">
    <location>
        <begin position="48"/>
        <end position="67"/>
    </location>
</feature>
<feature type="transmembrane region" description="Helical" evidence="2">
    <location>
        <begin position="141"/>
        <end position="161"/>
    </location>
</feature>
<dbReference type="EMBL" id="MWWR01000009">
    <property type="protein sequence ID" value="OZG51258.1"/>
    <property type="molecule type" value="Genomic_DNA"/>
</dbReference>
<dbReference type="Proteomes" id="UP000216725">
    <property type="component" value="Unassembled WGS sequence"/>
</dbReference>
<evidence type="ECO:0000256" key="2">
    <source>
        <dbReference type="SAM" id="Phobius"/>
    </source>
</evidence>
<accession>A0A261EWN0</accession>
<keyword evidence="2" id="KW-0812">Transmembrane</keyword>
<organism evidence="3 4">
    <name type="scientific">Pseudoscardovia radai</name>
    <dbReference type="NCBI Taxonomy" id="987066"/>
    <lineage>
        <taxon>Bacteria</taxon>
        <taxon>Bacillati</taxon>
        <taxon>Actinomycetota</taxon>
        <taxon>Actinomycetes</taxon>
        <taxon>Bifidobacteriales</taxon>
        <taxon>Bifidobacteriaceae</taxon>
        <taxon>Pseudoscardovia</taxon>
    </lineage>
</organism>
<proteinExistence type="predicted"/>
<protein>
    <submittedName>
        <fullName evidence="3">Uncharacterized protein</fullName>
    </submittedName>
</protein>
<keyword evidence="2" id="KW-1133">Transmembrane helix</keyword>
<dbReference type="RefSeq" id="WP_094661019.1">
    <property type="nucleotide sequence ID" value="NZ_MWWR01000009.1"/>
</dbReference>
<keyword evidence="4" id="KW-1185">Reference proteome</keyword>
<feature type="transmembrane region" description="Helical" evidence="2">
    <location>
        <begin position="115"/>
        <end position="135"/>
    </location>
</feature>
<evidence type="ECO:0000313" key="4">
    <source>
        <dbReference type="Proteomes" id="UP000216725"/>
    </source>
</evidence>
<evidence type="ECO:0000313" key="3">
    <source>
        <dbReference type="EMBL" id="OZG51258.1"/>
    </source>
</evidence>
<dbReference type="AlphaFoldDB" id="A0A261EWN0"/>
<feature type="transmembrane region" description="Helical" evidence="2">
    <location>
        <begin position="73"/>
        <end position="94"/>
    </location>
</feature>